<dbReference type="PROSITE" id="PS51186">
    <property type="entry name" value="GNAT"/>
    <property type="match status" value="1"/>
</dbReference>
<gene>
    <name evidence="2" type="ORF">SD72_08495</name>
</gene>
<evidence type="ECO:0000313" key="2">
    <source>
        <dbReference type="EMBL" id="KIP52614.1"/>
    </source>
</evidence>
<dbReference type="AlphaFoldDB" id="A0A0D0IM01"/>
<feature type="domain" description="N-acetyltransferase" evidence="1">
    <location>
        <begin position="1"/>
        <end position="184"/>
    </location>
</feature>
<dbReference type="Gene3D" id="3.40.630.30">
    <property type="match status" value="1"/>
</dbReference>
<reference evidence="2 3" key="1">
    <citation type="submission" date="2015-01" db="EMBL/GenBank/DDBJ databases">
        <title>Draft genome sequence of Leucobacter komagatae strain VKM ST2845.</title>
        <authorList>
            <person name="Karlyshev A.V."/>
            <person name="Kudryashova E.B."/>
        </authorList>
    </citation>
    <scope>NUCLEOTIDE SEQUENCE [LARGE SCALE GENOMIC DNA]</scope>
    <source>
        <strain evidence="2 3">VKM ST2845</strain>
    </source>
</reference>
<dbReference type="PANTHER" id="PTHR42791:SF1">
    <property type="entry name" value="N-ACETYLTRANSFERASE DOMAIN-CONTAINING PROTEIN"/>
    <property type="match status" value="1"/>
</dbReference>
<evidence type="ECO:0000313" key="3">
    <source>
        <dbReference type="Proteomes" id="UP000032120"/>
    </source>
</evidence>
<dbReference type="SUPFAM" id="SSF55729">
    <property type="entry name" value="Acyl-CoA N-acyltransferases (Nat)"/>
    <property type="match status" value="1"/>
</dbReference>
<sequence>MLGRATTADLPSLARVLADAFAAYPWTRWSIPTEGYDARLEELQLLYLGHAHDHGLVFTDSSLRAVSAFLPPQAPQPSAALQERVAELHGDRLAQVYAVALPSAPAGAWTLATVGVSPLHQGRGLGVAVTRAGLETIDEYRAPVALETSSEGNVRLYRRLGFAVDAVTQIPDGPVVYSMSRAAGAEPSDNA</sequence>
<proteinExistence type="predicted"/>
<organism evidence="2 3">
    <name type="scientific">Leucobacter komagatae</name>
    <dbReference type="NCBI Taxonomy" id="55969"/>
    <lineage>
        <taxon>Bacteria</taxon>
        <taxon>Bacillati</taxon>
        <taxon>Actinomycetota</taxon>
        <taxon>Actinomycetes</taxon>
        <taxon>Micrococcales</taxon>
        <taxon>Microbacteriaceae</taxon>
        <taxon>Leucobacter</taxon>
    </lineage>
</organism>
<dbReference type="Pfam" id="PF00583">
    <property type="entry name" value="Acetyltransf_1"/>
    <property type="match status" value="1"/>
</dbReference>
<dbReference type="InterPro" id="IPR016181">
    <property type="entry name" value="Acyl_CoA_acyltransferase"/>
</dbReference>
<evidence type="ECO:0000259" key="1">
    <source>
        <dbReference type="PROSITE" id="PS51186"/>
    </source>
</evidence>
<dbReference type="InterPro" id="IPR052523">
    <property type="entry name" value="Trichothecene_AcTrans"/>
</dbReference>
<dbReference type="Proteomes" id="UP000032120">
    <property type="component" value="Unassembled WGS sequence"/>
</dbReference>
<name>A0A0D0IM01_9MICO</name>
<dbReference type="GO" id="GO:0016747">
    <property type="term" value="F:acyltransferase activity, transferring groups other than amino-acyl groups"/>
    <property type="evidence" value="ECO:0007669"/>
    <property type="project" value="InterPro"/>
</dbReference>
<keyword evidence="3" id="KW-1185">Reference proteome</keyword>
<dbReference type="InterPro" id="IPR000182">
    <property type="entry name" value="GNAT_dom"/>
</dbReference>
<dbReference type="EMBL" id="JXSQ01000009">
    <property type="protein sequence ID" value="KIP52614.1"/>
    <property type="molecule type" value="Genomic_DNA"/>
</dbReference>
<dbReference type="PANTHER" id="PTHR42791">
    <property type="entry name" value="GNAT FAMILY ACETYLTRANSFERASE"/>
    <property type="match status" value="1"/>
</dbReference>
<comment type="caution">
    <text evidence="2">The sequence shown here is derived from an EMBL/GenBank/DDBJ whole genome shotgun (WGS) entry which is preliminary data.</text>
</comment>
<protein>
    <recommendedName>
        <fullName evidence="1">N-acetyltransferase domain-containing protein</fullName>
    </recommendedName>
</protein>
<accession>A0A0D0IM01</accession>